<feature type="domain" description="SEP" evidence="3">
    <location>
        <begin position="65"/>
        <end position="128"/>
    </location>
</feature>
<dbReference type="InterPro" id="IPR036241">
    <property type="entry name" value="NSFL1C_SEP_dom_sf"/>
</dbReference>
<sequence length="242" mass="25834">MARFGSLDELRKKEEGEENDKNSNSYVGGDKSGLAVEHPDSSKDAWQRMQQLASSSEGGTGPLPSDHRNVTVYRNGFTVGDGPFRPLSDPLNKKFMDEMAAGRCPAELQAGSEQVHVAVHDKRGEDYKEPPAPAYVKFSGEGNTLGGSSSSTAAVEADKASMTVDASKAKTKIQIRFHDGTRKAQEFNEDHTVGDLRAFCAQCVGGEAMTIMGGFPPKPITDDSLTLKDAGLLNAAVTVKPA</sequence>
<dbReference type="PROSITE" id="PS50033">
    <property type="entry name" value="UBX"/>
    <property type="match status" value="1"/>
</dbReference>
<dbReference type="Gene3D" id="3.30.420.210">
    <property type="entry name" value="SEP domain"/>
    <property type="match status" value="1"/>
</dbReference>
<feature type="region of interest" description="Disordered" evidence="1">
    <location>
        <begin position="1"/>
        <end position="69"/>
    </location>
</feature>
<dbReference type="PROSITE" id="PS51399">
    <property type="entry name" value="SEP"/>
    <property type="match status" value="1"/>
</dbReference>
<dbReference type="Pfam" id="PF08059">
    <property type="entry name" value="SEP"/>
    <property type="match status" value="1"/>
</dbReference>
<dbReference type="Gene3D" id="3.10.20.90">
    <property type="entry name" value="Phosphatidylinositol 3-kinase Catalytic Subunit, Chain A, domain 1"/>
    <property type="match status" value="1"/>
</dbReference>
<organism evidence="4 5">
    <name type="scientific">Durusdinium trenchii</name>
    <dbReference type="NCBI Taxonomy" id="1381693"/>
    <lineage>
        <taxon>Eukaryota</taxon>
        <taxon>Sar</taxon>
        <taxon>Alveolata</taxon>
        <taxon>Dinophyceae</taxon>
        <taxon>Suessiales</taxon>
        <taxon>Symbiodiniaceae</taxon>
        <taxon>Durusdinium</taxon>
    </lineage>
</organism>
<dbReference type="SUPFAM" id="SSF54236">
    <property type="entry name" value="Ubiquitin-like"/>
    <property type="match status" value="1"/>
</dbReference>
<proteinExistence type="predicted"/>
<gene>
    <name evidence="4" type="ORF">CCMP2556_LOCUS55694</name>
</gene>
<name>A0ABP0T1W8_9DINO</name>
<evidence type="ECO:0000256" key="1">
    <source>
        <dbReference type="SAM" id="MobiDB-lite"/>
    </source>
</evidence>
<dbReference type="CDD" id="cd01770">
    <property type="entry name" value="UBX_UBXN2"/>
    <property type="match status" value="1"/>
</dbReference>
<evidence type="ECO:0008006" key="6">
    <source>
        <dbReference type="Google" id="ProtNLM"/>
    </source>
</evidence>
<feature type="compositionally biased region" description="Polar residues" evidence="1">
    <location>
        <begin position="48"/>
        <end position="57"/>
    </location>
</feature>
<evidence type="ECO:0000313" key="5">
    <source>
        <dbReference type="Proteomes" id="UP001642484"/>
    </source>
</evidence>
<comment type="caution">
    <text evidence="4">The sequence shown here is derived from an EMBL/GenBank/DDBJ whole genome shotgun (WGS) entry which is preliminary data.</text>
</comment>
<dbReference type="Pfam" id="PF00789">
    <property type="entry name" value="UBX"/>
    <property type="match status" value="1"/>
</dbReference>
<reference evidence="4 5" key="1">
    <citation type="submission" date="2024-02" db="EMBL/GenBank/DDBJ databases">
        <authorList>
            <person name="Chen Y."/>
            <person name="Shah S."/>
            <person name="Dougan E. K."/>
            <person name="Thang M."/>
            <person name="Chan C."/>
        </authorList>
    </citation>
    <scope>NUCLEOTIDE SEQUENCE [LARGE SCALE GENOMIC DNA]</scope>
</reference>
<dbReference type="PANTHER" id="PTHR23333:SF20">
    <property type="entry name" value="NSFL1 COFACTOR P47"/>
    <property type="match status" value="1"/>
</dbReference>
<dbReference type="SUPFAM" id="SSF102848">
    <property type="entry name" value="NSFL1 (p97 ATPase) cofactor p47, SEP domain"/>
    <property type="match status" value="1"/>
</dbReference>
<feature type="domain" description="UBX" evidence="2">
    <location>
        <begin position="166"/>
        <end position="240"/>
    </location>
</feature>
<keyword evidence="5" id="KW-1185">Reference proteome</keyword>
<dbReference type="InterPro" id="IPR001012">
    <property type="entry name" value="UBX_dom"/>
</dbReference>
<protein>
    <recommendedName>
        <fullName evidence="6">NSFL1 cofactor p47</fullName>
    </recommendedName>
</protein>
<dbReference type="SMART" id="SM00166">
    <property type="entry name" value="UBX"/>
    <property type="match status" value="1"/>
</dbReference>
<dbReference type="InterPro" id="IPR012989">
    <property type="entry name" value="SEP_domain"/>
</dbReference>
<evidence type="ECO:0000259" key="3">
    <source>
        <dbReference type="PROSITE" id="PS51399"/>
    </source>
</evidence>
<dbReference type="InterPro" id="IPR029071">
    <property type="entry name" value="Ubiquitin-like_domsf"/>
</dbReference>
<accession>A0ABP0T1W8</accession>
<feature type="compositionally biased region" description="Basic and acidic residues" evidence="1">
    <location>
        <begin position="1"/>
        <end position="21"/>
    </location>
</feature>
<feature type="compositionally biased region" description="Basic and acidic residues" evidence="1">
    <location>
        <begin position="37"/>
        <end position="46"/>
    </location>
</feature>
<evidence type="ECO:0000313" key="4">
    <source>
        <dbReference type="EMBL" id="CAK9118673.1"/>
    </source>
</evidence>
<dbReference type="SMART" id="SM00553">
    <property type="entry name" value="SEP"/>
    <property type="match status" value="1"/>
</dbReference>
<dbReference type="EMBL" id="CAXAMN010029072">
    <property type="protein sequence ID" value="CAK9118673.1"/>
    <property type="molecule type" value="Genomic_DNA"/>
</dbReference>
<dbReference type="PANTHER" id="PTHR23333">
    <property type="entry name" value="UBX DOMAIN CONTAINING PROTEIN"/>
    <property type="match status" value="1"/>
</dbReference>
<dbReference type="Proteomes" id="UP001642484">
    <property type="component" value="Unassembled WGS sequence"/>
</dbReference>
<evidence type="ECO:0000259" key="2">
    <source>
        <dbReference type="PROSITE" id="PS50033"/>
    </source>
</evidence>